<sequence length="389" mass="41336">MAAKIVSVTVAAALLDSAGVKYVGVEEGESAEDKELKLVEGKPAEGEQQQPAPDTEQTTSSSLKKIKVPSASAATPEQQKTAPRKNVKASSTPAAARKQQNTPRKNVKASSTPAAARKKQSTSWENVKASSTPAAADKQPKAPRRKVKASSAGPGKKKPKEPKAPPPHPPYLQMIVEAIVALKERNGSSQYAIAKYIEQNYTSDLPANFKRILSIQLRNLSNEGRLTRIKSSFKLSDELKKATAKTLKDQQKGSDQMHKLPAASKESTKTPVLTRVRKRTPSKVVIPIAPTGYTPRRKGSSADTATAKTGTAASKNPSPPPSSKHKKSSAAAAAASNKKRASAGAKERKKSVKDIVESPRAAKSGGSAKSKSERKTPAKAPPAKKARRR</sequence>
<gene>
    <name evidence="1" type="ORF">O6H91_04G025500</name>
</gene>
<protein>
    <submittedName>
        <fullName evidence="1">Uncharacterized protein</fullName>
    </submittedName>
</protein>
<comment type="caution">
    <text evidence="1">The sequence shown here is derived from an EMBL/GenBank/DDBJ whole genome shotgun (WGS) entry which is preliminary data.</text>
</comment>
<dbReference type="Proteomes" id="UP001162992">
    <property type="component" value="Chromosome 4"/>
</dbReference>
<evidence type="ECO:0000313" key="2">
    <source>
        <dbReference type="Proteomes" id="UP001162992"/>
    </source>
</evidence>
<keyword evidence="2" id="KW-1185">Reference proteome</keyword>
<dbReference type="EMBL" id="CM055095">
    <property type="protein sequence ID" value="KAJ7558128.1"/>
    <property type="molecule type" value="Genomic_DNA"/>
</dbReference>
<reference evidence="2" key="1">
    <citation type="journal article" date="2024" name="Proc. Natl. Acad. Sci. U.S.A.">
        <title>Extraordinary preservation of gene collinearity over three hundred million years revealed in homosporous lycophytes.</title>
        <authorList>
            <person name="Li C."/>
            <person name="Wickell D."/>
            <person name="Kuo L.Y."/>
            <person name="Chen X."/>
            <person name="Nie B."/>
            <person name="Liao X."/>
            <person name="Peng D."/>
            <person name="Ji J."/>
            <person name="Jenkins J."/>
            <person name="Williams M."/>
            <person name="Shu S."/>
            <person name="Plott C."/>
            <person name="Barry K."/>
            <person name="Rajasekar S."/>
            <person name="Grimwood J."/>
            <person name="Han X."/>
            <person name="Sun S."/>
            <person name="Hou Z."/>
            <person name="He W."/>
            <person name="Dai G."/>
            <person name="Sun C."/>
            <person name="Schmutz J."/>
            <person name="Leebens-Mack J.H."/>
            <person name="Li F.W."/>
            <person name="Wang L."/>
        </authorList>
    </citation>
    <scope>NUCLEOTIDE SEQUENCE [LARGE SCALE GENOMIC DNA]</scope>
    <source>
        <strain evidence="2">cv. PW_Plant_1</strain>
    </source>
</reference>
<evidence type="ECO:0000313" key="1">
    <source>
        <dbReference type="EMBL" id="KAJ7558128.1"/>
    </source>
</evidence>
<name>A0ACC2DVG3_DIPCM</name>
<proteinExistence type="predicted"/>
<organism evidence="1 2">
    <name type="scientific">Diphasiastrum complanatum</name>
    <name type="common">Issler's clubmoss</name>
    <name type="synonym">Lycopodium complanatum</name>
    <dbReference type="NCBI Taxonomy" id="34168"/>
    <lineage>
        <taxon>Eukaryota</taxon>
        <taxon>Viridiplantae</taxon>
        <taxon>Streptophyta</taxon>
        <taxon>Embryophyta</taxon>
        <taxon>Tracheophyta</taxon>
        <taxon>Lycopodiopsida</taxon>
        <taxon>Lycopodiales</taxon>
        <taxon>Lycopodiaceae</taxon>
        <taxon>Lycopodioideae</taxon>
        <taxon>Diphasiastrum</taxon>
    </lineage>
</organism>
<accession>A0ACC2DVG3</accession>